<dbReference type="EMBL" id="SSND01000002">
    <property type="protein sequence ID" value="THD83412.1"/>
    <property type="molecule type" value="Genomic_DNA"/>
</dbReference>
<reference evidence="8 9" key="1">
    <citation type="submission" date="2019-04" db="EMBL/GenBank/DDBJ databases">
        <title>Draft genome sequence of Gemmobacter aestuarii sp. nov.</title>
        <authorList>
            <person name="Hameed A."/>
            <person name="Lin S.-Y."/>
            <person name="Shahina M."/>
            <person name="Lai W.-A."/>
            <person name="Young C.-C."/>
        </authorList>
    </citation>
    <scope>NUCLEOTIDE SEQUENCE [LARGE SCALE GENOMIC DNA]</scope>
    <source>
        <strain evidence="8 9">CC-PW-75</strain>
    </source>
</reference>
<organism evidence="8 9">
    <name type="scientific">Aliigemmobacter aestuarii</name>
    <dbReference type="NCBI Taxonomy" id="1445661"/>
    <lineage>
        <taxon>Bacteria</taxon>
        <taxon>Pseudomonadati</taxon>
        <taxon>Pseudomonadota</taxon>
        <taxon>Alphaproteobacteria</taxon>
        <taxon>Rhodobacterales</taxon>
        <taxon>Paracoccaceae</taxon>
        <taxon>Aliigemmobacter</taxon>
    </lineage>
</organism>
<dbReference type="PANTHER" id="PTHR32322:SF2">
    <property type="entry name" value="EAMA DOMAIN-CONTAINING PROTEIN"/>
    <property type="match status" value="1"/>
</dbReference>
<dbReference type="Pfam" id="PF00892">
    <property type="entry name" value="EamA"/>
    <property type="match status" value="2"/>
</dbReference>
<dbReference type="RefSeq" id="WP_136394307.1">
    <property type="nucleotide sequence ID" value="NZ_SSND01000002.1"/>
</dbReference>
<dbReference type="SUPFAM" id="SSF103481">
    <property type="entry name" value="Multidrug resistance efflux transporter EmrE"/>
    <property type="match status" value="2"/>
</dbReference>
<comment type="similarity">
    <text evidence="2">Belongs to the EamA transporter family.</text>
</comment>
<evidence type="ECO:0000256" key="4">
    <source>
        <dbReference type="ARBA" id="ARBA00022989"/>
    </source>
</evidence>
<evidence type="ECO:0000256" key="2">
    <source>
        <dbReference type="ARBA" id="ARBA00007362"/>
    </source>
</evidence>
<keyword evidence="5 6" id="KW-0472">Membrane</keyword>
<feature type="transmembrane region" description="Helical" evidence="6">
    <location>
        <begin position="216"/>
        <end position="237"/>
    </location>
</feature>
<comment type="caution">
    <text evidence="8">The sequence shown here is derived from an EMBL/GenBank/DDBJ whole genome shotgun (WGS) entry which is preliminary data.</text>
</comment>
<sequence length="301" mass="31738">MTASPRPLWLILAPAIFLILWSAGFAIAKIGVEHAQPITLLAWRYGLVVALLAPVALFVRPAWPATPRAWVDIAITGFLIQVVYFVLCYIAFKSGVSAGGVAIIVCLQPILVALIAPRFVGERVSLAGWIGLGLGLSGAALTIWSRSAIAAENAFGLVLVVGALFGITAGTLWEKRFGIRQHPVAVNMIQYGVGAAVTIPLALLTEDTTVSWDMELVAVLAYLVIGNSLVAIGLLLAMIRHGEVSRVSSLFYLVPPLSALFAWPLLGEAMPPLGWVGMALAAGGVALVSRRAKPAPVPARP</sequence>
<feature type="transmembrane region" description="Helical" evidence="6">
    <location>
        <begin position="124"/>
        <end position="143"/>
    </location>
</feature>
<dbReference type="GO" id="GO:0016020">
    <property type="term" value="C:membrane"/>
    <property type="evidence" value="ECO:0007669"/>
    <property type="project" value="UniProtKB-SubCell"/>
</dbReference>
<dbReference type="InterPro" id="IPR000620">
    <property type="entry name" value="EamA_dom"/>
</dbReference>
<proteinExistence type="inferred from homology"/>
<dbReference type="InterPro" id="IPR037185">
    <property type="entry name" value="EmrE-like"/>
</dbReference>
<evidence type="ECO:0000256" key="5">
    <source>
        <dbReference type="ARBA" id="ARBA00023136"/>
    </source>
</evidence>
<accession>A0A4V3V0C2</accession>
<keyword evidence="9" id="KW-1185">Reference proteome</keyword>
<gene>
    <name evidence="8" type="ORF">E7811_08945</name>
</gene>
<comment type="subcellular location">
    <subcellularLocation>
        <location evidence="1">Membrane</location>
        <topology evidence="1">Multi-pass membrane protein</topology>
    </subcellularLocation>
</comment>
<evidence type="ECO:0000259" key="7">
    <source>
        <dbReference type="Pfam" id="PF00892"/>
    </source>
</evidence>
<protein>
    <submittedName>
        <fullName evidence="8">DMT family transporter</fullName>
    </submittedName>
</protein>
<dbReference type="InterPro" id="IPR050638">
    <property type="entry name" value="AA-Vitamin_Transporters"/>
</dbReference>
<feature type="transmembrane region" description="Helical" evidence="6">
    <location>
        <begin position="71"/>
        <end position="92"/>
    </location>
</feature>
<keyword evidence="4 6" id="KW-1133">Transmembrane helix</keyword>
<evidence type="ECO:0000313" key="8">
    <source>
        <dbReference type="EMBL" id="THD83412.1"/>
    </source>
</evidence>
<dbReference type="AlphaFoldDB" id="A0A4V3V0C2"/>
<feature type="transmembrane region" description="Helical" evidence="6">
    <location>
        <begin position="38"/>
        <end position="59"/>
    </location>
</feature>
<name>A0A4V3V0C2_9RHOB</name>
<evidence type="ECO:0000256" key="3">
    <source>
        <dbReference type="ARBA" id="ARBA00022692"/>
    </source>
</evidence>
<feature type="domain" description="EamA" evidence="7">
    <location>
        <begin position="155"/>
        <end position="289"/>
    </location>
</feature>
<dbReference type="PANTHER" id="PTHR32322">
    <property type="entry name" value="INNER MEMBRANE TRANSPORTER"/>
    <property type="match status" value="1"/>
</dbReference>
<keyword evidence="3 6" id="KW-0812">Transmembrane</keyword>
<feature type="transmembrane region" description="Helical" evidence="6">
    <location>
        <begin position="98"/>
        <end position="117"/>
    </location>
</feature>
<feature type="transmembrane region" description="Helical" evidence="6">
    <location>
        <begin position="185"/>
        <end position="204"/>
    </location>
</feature>
<feature type="transmembrane region" description="Helical" evidence="6">
    <location>
        <begin position="155"/>
        <end position="173"/>
    </location>
</feature>
<dbReference type="Proteomes" id="UP000309450">
    <property type="component" value="Unassembled WGS sequence"/>
</dbReference>
<evidence type="ECO:0000256" key="6">
    <source>
        <dbReference type="SAM" id="Phobius"/>
    </source>
</evidence>
<dbReference type="OrthoDB" id="9809509at2"/>
<feature type="domain" description="EamA" evidence="7">
    <location>
        <begin position="15"/>
        <end position="143"/>
    </location>
</feature>
<evidence type="ECO:0000256" key="1">
    <source>
        <dbReference type="ARBA" id="ARBA00004141"/>
    </source>
</evidence>
<evidence type="ECO:0000313" key="9">
    <source>
        <dbReference type="Proteomes" id="UP000309450"/>
    </source>
</evidence>